<dbReference type="EMBL" id="LR797468">
    <property type="protein sequence ID" value="CAB4218502.1"/>
    <property type="molecule type" value="Genomic_DNA"/>
</dbReference>
<name>A0A6J5SSH7_9CAUD</name>
<organism evidence="1">
    <name type="scientific">uncultured Caudovirales phage</name>
    <dbReference type="NCBI Taxonomy" id="2100421"/>
    <lineage>
        <taxon>Viruses</taxon>
        <taxon>Duplodnaviria</taxon>
        <taxon>Heunggongvirae</taxon>
        <taxon>Uroviricota</taxon>
        <taxon>Caudoviricetes</taxon>
        <taxon>Peduoviridae</taxon>
        <taxon>Maltschvirus</taxon>
        <taxon>Maltschvirus maltsch</taxon>
    </lineage>
</organism>
<accession>A0A6J5SSH7</accession>
<reference evidence="1" key="1">
    <citation type="submission" date="2020-05" db="EMBL/GenBank/DDBJ databases">
        <authorList>
            <person name="Chiriac C."/>
            <person name="Salcher M."/>
            <person name="Ghai R."/>
            <person name="Kavagutti S V."/>
        </authorList>
    </citation>
    <scope>NUCLEOTIDE SEQUENCE</scope>
</reference>
<gene>
    <name evidence="1" type="ORF">UFOVP1605_30</name>
</gene>
<proteinExistence type="predicted"/>
<sequence length="96" mass="10214">MNTIQIVKAEKVESASLTKLDGTTHTYLKTGNSVVIAVPVITLPPAGLFLIIDDSSNPITPDALITFTALHSATVEQDMEGGVAFDHSGNIWTAYK</sequence>
<protein>
    <submittedName>
        <fullName evidence="1">Uncharacterized protein</fullName>
    </submittedName>
</protein>
<evidence type="ECO:0000313" key="1">
    <source>
        <dbReference type="EMBL" id="CAB4218502.1"/>
    </source>
</evidence>